<evidence type="ECO:0000256" key="2">
    <source>
        <dbReference type="ARBA" id="ARBA00022553"/>
    </source>
</evidence>
<keyword evidence="2" id="KW-0597">Phosphoprotein</keyword>
<reference evidence="3 4" key="1">
    <citation type="journal article" date="2014" name="BMC Genomics">
        <title>Comparative genome sequencing reveals chemotype-specific gene clusters in the toxigenic black mold Stachybotrys.</title>
        <authorList>
            <person name="Semeiks J."/>
            <person name="Borek D."/>
            <person name="Otwinowski Z."/>
            <person name="Grishin N.V."/>
        </authorList>
    </citation>
    <scope>NUCLEOTIDE SEQUENCE [LARGE SCALE GENOMIC DNA]</scope>
    <source>
        <strain evidence="3 4">IBT 40285</strain>
    </source>
</reference>
<keyword evidence="1" id="KW-0596">Phosphopantetheine</keyword>
<gene>
    <name evidence="3" type="ORF">S40285_10730</name>
</gene>
<keyword evidence="4" id="KW-1185">Reference proteome</keyword>
<protein>
    <submittedName>
        <fullName evidence="3">Uncharacterized protein</fullName>
    </submittedName>
</protein>
<dbReference type="AlphaFoldDB" id="A0A084Q936"/>
<evidence type="ECO:0000256" key="1">
    <source>
        <dbReference type="ARBA" id="ARBA00022450"/>
    </source>
</evidence>
<dbReference type="InParanoid" id="A0A084Q936"/>
<dbReference type="PANTHER" id="PTHR43775">
    <property type="entry name" value="FATTY ACID SYNTHASE"/>
    <property type="match status" value="1"/>
</dbReference>
<dbReference type="Gene3D" id="3.90.180.10">
    <property type="entry name" value="Medium-chain alcohol dehydrogenases, catalytic domain"/>
    <property type="match status" value="1"/>
</dbReference>
<dbReference type="HOGENOM" id="CLU_1687866_0_0_1"/>
<proteinExistence type="predicted"/>
<dbReference type="PANTHER" id="PTHR43775:SF37">
    <property type="entry name" value="SI:DKEY-61P9.11"/>
    <property type="match status" value="1"/>
</dbReference>
<accession>A0A084Q936</accession>
<sequence length="156" mass="16907">MIHEEAAAVACVFMTSIYSLHRPARIKRGDCVFFCPATGVVSISAVYLSQFVGAEVNVTDLNNQTAQIRCGTQEKRGFLKSTLAFPEERIFSSRSTEVGDHIAKLTNGKAANIINSLTGKSLDGSWRIIAPGGFMVEIADMSATLRFFKVENTLAG</sequence>
<dbReference type="InterPro" id="IPR036291">
    <property type="entry name" value="NAD(P)-bd_dom_sf"/>
</dbReference>
<dbReference type="EMBL" id="KL660921">
    <property type="protein sequence ID" value="KFA60471.1"/>
    <property type="molecule type" value="Genomic_DNA"/>
</dbReference>
<dbReference type="SUPFAM" id="SSF51735">
    <property type="entry name" value="NAD(P)-binding Rossmann-fold domains"/>
    <property type="match status" value="1"/>
</dbReference>
<dbReference type="GO" id="GO:0004312">
    <property type="term" value="F:fatty acid synthase activity"/>
    <property type="evidence" value="ECO:0007669"/>
    <property type="project" value="TreeGrafter"/>
</dbReference>
<dbReference type="Proteomes" id="UP000028524">
    <property type="component" value="Unassembled WGS sequence"/>
</dbReference>
<dbReference type="OrthoDB" id="329835at2759"/>
<evidence type="ECO:0000313" key="4">
    <source>
        <dbReference type="Proteomes" id="UP000028524"/>
    </source>
</evidence>
<dbReference type="STRING" id="1283841.A0A084Q936"/>
<dbReference type="InterPro" id="IPR050091">
    <property type="entry name" value="PKS_NRPS_Biosynth_Enz"/>
</dbReference>
<evidence type="ECO:0000313" key="3">
    <source>
        <dbReference type="EMBL" id="KFA60471.1"/>
    </source>
</evidence>
<dbReference type="GO" id="GO:0006633">
    <property type="term" value="P:fatty acid biosynthetic process"/>
    <property type="evidence" value="ECO:0007669"/>
    <property type="project" value="TreeGrafter"/>
</dbReference>
<name>A0A084Q936_STAC4</name>
<organism evidence="3 4">
    <name type="scientific">Stachybotrys chlorohalonatus (strain IBT 40285)</name>
    <dbReference type="NCBI Taxonomy" id="1283841"/>
    <lineage>
        <taxon>Eukaryota</taxon>
        <taxon>Fungi</taxon>
        <taxon>Dikarya</taxon>
        <taxon>Ascomycota</taxon>
        <taxon>Pezizomycotina</taxon>
        <taxon>Sordariomycetes</taxon>
        <taxon>Hypocreomycetidae</taxon>
        <taxon>Hypocreales</taxon>
        <taxon>Stachybotryaceae</taxon>
        <taxon>Stachybotrys</taxon>
    </lineage>
</organism>